<dbReference type="Proteomes" id="UP000194236">
    <property type="component" value="Unassembled WGS sequence"/>
</dbReference>
<dbReference type="SUPFAM" id="SSF52540">
    <property type="entry name" value="P-loop containing nucleoside triphosphate hydrolases"/>
    <property type="match status" value="1"/>
</dbReference>
<organism evidence="6 7">
    <name type="scientific">Euroglyphus maynei</name>
    <name type="common">Mayne's house dust mite</name>
    <dbReference type="NCBI Taxonomy" id="6958"/>
    <lineage>
        <taxon>Eukaryota</taxon>
        <taxon>Metazoa</taxon>
        <taxon>Ecdysozoa</taxon>
        <taxon>Arthropoda</taxon>
        <taxon>Chelicerata</taxon>
        <taxon>Arachnida</taxon>
        <taxon>Acari</taxon>
        <taxon>Acariformes</taxon>
        <taxon>Sarcoptiformes</taxon>
        <taxon>Astigmata</taxon>
        <taxon>Psoroptidia</taxon>
        <taxon>Analgoidea</taxon>
        <taxon>Pyroglyphidae</taxon>
        <taxon>Pyroglyphinae</taxon>
        <taxon>Euroglyphus</taxon>
    </lineage>
</organism>
<dbReference type="PANTHER" id="PTHR48041:SF139">
    <property type="entry name" value="PROTEIN SCARLET"/>
    <property type="match status" value="1"/>
</dbReference>
<evidence type="ECO:0000313" key="7">
    <source>
        <dbReference type="Proteomes" id="UP000194236"/>
    </source>
</evidence>
<sequence length="136" mass="15210">MNQAKNFDVIWKDIVYSVRQFNRNTLRLGTRNILNGLSGQISSGQLTAIMGPSGAGRKNSGLTGNIKVNNINQIRIAYVPQTNCLMELLTVFETLTFACRLNYSTMSTVNYNRVEKLITEFGLSKIRDNKVVRCSG</sequence>
<dbReference type="Gene3D" id="3.40.50.300">
    <property type="entry name" value="P-loop containing nucleotide triphosphate hydrolases"/>
    <property type="match status" value="1"/>
</dbReference>
<evidence type="ECO:0000256" key="3">
    <source>
        <dbReference type="ARBA" id="ARBA00022692"/>
    </source>
</evidence>
<dbReference type="PANTHER" id="PTHR48041">
    <property type="entry name" value="ABC TRANSPORTER G FAMILY MEMBER 28"/>
    <property type="match status" value="1"/>
</dbReference>
<dbReference type="InterPro" id="IPR027417">
    <property type="entry name" value="P-loop_NTPase"/>
</dbReference>
<evidence type="ECO:0000256" key="2">
    <source>
        <dbReference type="ARBA" id="ARBA00022448"/>
    </source>
</evidence>
<keyword evidence="3" id="KW-0812">Transmembrane</keyword>
<dbReference type="GO" id="GO:0016020">
    <property type="term" value="C:membrane"/>
    <property type="evidence" value="ECO:0007669"/>
    <property type="project" value="UniProtKB-SubCell"/>
</dbReference>
<keyword evidence="2" id="KW-0813">Transport</keyword>
<evidence type="ECO:0000256" key="5">
    <source>
        <dbReference type="ARBA" id="ARBA00023136"/>
    </source>
</evidence>
<accession>A0A1Y3ASZ5</accession>
<evidence type="ECO:0008006" key="8">
    <source>
        <dbReference type="Google" id="ProtNLM"/>
    </source>
</evidence>
<dbReference type="OrthoDB" id="6516257at2759"/>
<reference evidence="6 7" key="1">
    <citation type="submission" date="2017-03" db="EMBL/GenBank/DDBJ databases">
        <title>Genome Survey of Euroglyphus maynei.</title>
        <authorList>
            <person name="Arlian L.G."/>
            <person name="Morgan M.S."/>
            <person name="Rider S.D."/>
        </authorList>
    </citation>
    <scope>NUCLEOTIDE SEQUENCE [LARGE SCALE GENOMIC DNA]</scope>
    <source>
        <strain evidence="6">Arlian Lab</strain>
        <tissue evidence="6">Whole body</tissue>
    </source>
</reference>
<name>A0A1Y3ASZ5_EURMA</name>
<dbReference type="AlphaFoldDB" id="A0A1Y3ASZ5"/>
<evidence type="ECO:0000313" key="6">
    <source>
        <dbReference type="EMBL" id="OTF70958.1"/>
    </source>
</evidence>
<proteinExistence type="predicted"/>
<gene>
    <name evidence="6" type="ORF">BLA29_012357</name>
</gene>
<keyword evidence="5" id="KW-0472">Membrane</keyword>
<feature type="non-terminal residue" evidence="6">
    <location>
        <position position="136"/>
    </location>
</feature>
<dbReference type="EMBL" id="MUJZ01063236">
    <property type="protein sequence ID" value="OTF70958.1"/>
    <property type="molecule type" value="Genomic_DNA"/>
</dbReference>
<dbReference type="GO" id="GO:0042626">
    <property type="term" value="F:ATPase-coupled transmembrane transporter activity"/>
    <property type="evidence" value="ECO:0007669"/>
    <property type="project" value="TreeGrafter"/>
</dbReference>
<keyword evidence="7" id="KW-1185">Reference proteome</keyword>
<evidence type="ECO:0000256" key="1">
    <source>
        <dbReference type="ARBA" id="ARBA00004141"/>
    </source>
</evidence>
<evidence type="ECO:0000256" key="4">
    <source>
        <dbReference type="ARBA" id="ARBA00022989"/>
    </source>
</evidence>
<keyword evidence="4" id="KW-1133">Transmembrane helix</keyword>
<dbReference type="InterPro" id="IPR050352">
    <property type="entry name" value="ABCG_transporters"/>
</dbReference>
<comment type="caution">
    <text evidence="6">The sequence shown here is derived from an EMBL/GenBank/DDBJ whole genome shotgun (WGS) entry which is preliminary data.</text>
</comment>
<comment type="subcellular location">
    <subcellularLocation>
        <location evidence="1">Membrane</location>
        <topology evidence="1">Multi-pass membrane protein</topology>
    </subcellularLocation>
</comment>
<protein>
    <recommendedName>
        <fullName evidence="8">ABC transporter domain-containing protein</fullName>
    </recommendedName>
</protein>